<dbReference type="InterPro" id="IPR003594">
    <property type="entry name" value="HATPase_dom"/>
</dbReference>
<evidence type="ECO:0000256" key="10">
    <source>
        <dbReference type="ARBA" id="ARBA00022840"/>
    </source>
</evidence>
<keyword evidence="12" id="KW-0902">Two-component regulatory system</keyword>
<dbReference type="InterPro" id="IPR003661">
    <property type="entry name" value="HisK_dim/P_dom"/>
</dbReference>
<evidence type="ECO:0000313" key="17">
    <source>
        <dbReference type="EMBL" id="QFU77098.1"/>
    </source>
</evidence>
<feature type="transmembrane region" description="Helical" evidence="14">
    <location>
        <begin position="6"/>
        <end position="27"/>
    </location>
</feature>
<dbReference type="Gene3D" id="1.10.287.130">
    <property type="match status" value="1"/>
</dbReference>
<comment type="similarity">
    <text evidence="3">Belongs to the sodium:solute symporter (SSF) (TC 2.A.21) family.</text>
</comment>
<evidence type="ECO:0000256" key="14">
    <source>
        <dbReference type="SAM" id="Phobius"/>
    </source>
</evidence>
<comment type="subcellular location">
    <subcellularLocation>
        <location evidence="2">Membrane</location>
        <topology evidence="2">Multi-pass membrane protein</topology>
    </subcellularLocation>
</comment>
<dbReference type="Gene3D" id="3.30.565.10">
    <property type="entry name" value="Histidine kinase-like ATPase, C-terminal domain"/>
    <property type="match status" value="1"/>
</dbReference>
<dbReference type="InterPro" id="IPR036890">
    <property type="entry name" value="HATPase_C_sf"/>
</dbReference>
<feature type="transmembrane region" description="Helical" evidence="14">
    <location>
        <begin position="477"/>
        <end position="500"/>
    </location>
</feature>
<dbReference type="InterPro" id="IPR005467">
    <property type="entry name" value="His_kinase_dom"/>
</dbReference>
<evidence type="ECO:0000256" key="7">
    <source>
        <dbReference type="ARBA" id="ARBA00022692"/>
    </source>
</evidence>
<dbReference type="InterPro" id="IPR035965">
    <property type="entry name" value="PAS-like_dom_sf"/>
</dbReference>
<accession>A0A5P9NQG1</accession>
<dbReference type="InterPro" id="IPR038377">
    <property type="entry name" value="Na/Glc_symporter_sf"/>
</dbReference>
<dbReference type="PROSITE" id="PS50109">
    <property type="entry name" value="HIS_KIN"/>
    <property type="match status" value="1"/>
</dbReference>
<dbReference type="GO" id="GO:0006355">
    <property type="term" value="P:regulation of DNA-templated transcription"/>
    <property type="evidence" value="ECO:0007669"/>
    <property type="project" value="InterPro"/>
</dbReference>
<evidence type="ECO:0000256" key="11">
    <source>
        <dbReference type="ARBA" id="ARBA00022989"/>
    </source>
</evidence>
<evidence type="ECO:0000256" key="1">
    <source>
        <dbReference type="ARBA" id="ARBA00000085"/>
    </source>
</evidence>
<dbReference type="CDD" id="cd00082">
    <property type="entry name" value="HisKA"/>
    <property type="match status" value="1"/>
</dbReference>
<keyword evidence="9" id="KW-0418">Kinase</keyword>
<comment type="catalytic activity">
    <reaction evidence="1">
        <text>ATP + protein L-histidine = ADP + protein N-phospho-L-histidine.</text>
        <dbReference type="EC" id="2.7.13.3"/>
    </reaction>
</comment>
<evidence type="ECO:0000256" key="4">
    <source>
        <dbReference type="ARBA" id="ARBA00012438"/>
    </source>
</evidence>
<feature type="transmembrane region" description="Helical" evidence="14">
    <location>
        <begin position="39"/>
        <end position="58"/>
    </location>
</feature>
<evidence type="ECO:0000259" key="16">
    <source>
        <dbReference type="PROSITE" id="PS50112"/>
    </source>
</evidence>
<dbReference type="Pfam" id="PF00989">
    <property type="entry name" value="PAS"/>
    <property type="match status" value="1"/>
</dbReference>
<dbReference type="NCBIfam" id="TIGR00229">
    <property type="entry name" value="sensory_box"/>
    <property type="match status" value="1"/>
</dbReference>
<dbReference type="InterPro" id="IPR000014">
    <property type="entry name" value="PAS"/>
</dbReference>
<keyword evidence="18" id="KW-1185">Reference proteome</keyword>
<feature type="transmembrane region" description="Helical" evidence="14">
    <location>
        <begin position="406"/>
        <end position="426"/>
    </location>
</feature>
<keyword evidence="10" id="KW-0067">ATP-binding</keyword>
<dbReference type="GO" id="GO:0022857">
    <property type="term" value="F:transmembrane transporter activity"/>
    <property type="evidence" value="ECO:0007669"/>
    <property type="project" value="InterPro"/>
</dbReference>
<feature type="transmembrane region" description="Helical" evidence="14">
    <location>
        <begin position="70"/>
        <end position="94"/>
    </location>
</feature>
<dbReference type="InterPro" id="IPR001734">
    <property type="entry name" value="Na/solute_symporter"/>
</dbReference>
<evidence type="ECO:0000256" key="12">
    <source>
        <dbReference type="ARBA" id="ARBA00023012"/>
    </source>
</evidence>
<evidence type="ECO:0000259" key="15">
    <source>
        <dbReference type="PROSITE" id="PS50109"/>
    </source>
</evidence>
<evidence type="ECO:0000256" key="13">
    <source>
        <dbReference type="ARBA" id="ARBA00023136"/>
    </source>
</evidence>
<dbReference type="SMART" id="SM00091">
    <property type="entry name" value="PAS"/>
    <property type="match status" value="1"/>
</dbReference>
<evidence type="ECO:0000313" key="18">
    <source>
        <dbReference type="Proteomes" id="UP000326287"/>
    </source>
</evidence>
<dbReference type="SMART" id="SM00387">
    <property type="entry name" value="HATPase_c"/>
    <property type="match status" value="1"/>
</dbReference>
<feature type="transmembrane region" description="Helical" evidence="14">
    <location>
        <begin position="161"/>
        <end position="179"/>
    </location>
</feature>
<evidence type="ECO:0000256" key="5">
    <source>
        <dbReference type="ARBA" id="ARBA00022553"/>
    </source>
</evidence>
<dbReference type="OrthoDB" id="9764438at2"/>
<feature type="transmembrane region" description="Helical" evidence="14">
    <location>
        <begin position="326"/>
        <end position="352"/>
    </location>
</feature>
<feature type="transmembrane region" description="Helical" evidence="14">
    <location>
        <begin position="115"/>
        <end position="135"/>
    </location>
</feature>
<dbReference type="Gene3D" id="1.20.1730.10">
    <property type="entry name" value="Sodium/glucose cotransporter"/>
    <property type="match status" value="1"/>
</dbReference>
<evidence type="ECO:0000256" key="8">
    <source>
        <dbReference type="ARBA" id="ARBA00022741"/>
    </source>
</evidence>
<evidence type="ECO:0000256" key="2">
    <source>
        <dbReference type="ARBA" id="ARBA00004141"/>
    </source>
</evidence>
<dbReference type="PANTHER" id="PTHR43065">
    <property type="entry name" value="SENSOR HISTIDINE KINASE"/>
    <property type="match status" value="1"/>
</dbReference>
<feature type="domain" description="PAS" evidence="16">
    <location>
        <begin position="634"/>
        <end position="678"/>
    </location>
</feature>
<evidence type="ECO:0000256" key="9">
    <source>
        <dbReference type="ARBA" id="ARBA00022777"/>
    </source>
</evidence>
<dbReference type="SUPFAM" id="SSF47384">
    <property type="entry name" value="Homodimeric domain of signal transducing histidine kinase"/>
    <property type="match status" value="1"/>
</dbReference>
<dbReference type="SUPFAM" id="SSF55785">
    <property type="entry name" value="PYP-like sensor domain (PAS domain)"/>
    <property type="match status" value="1"/>
</dbReference>
<dbReference type="InterPro" id="IPR004358">
    <property type="entry name" value="Sig_transdc_His_kin-like_C"/>
</dbReference>
<dbReference type="InterPro" id="IPR036097">
    <property type="entry name" value="HisK_dim/P_sf"/>
</dbReference>
<dbReference type="PRINTS" id="PR00344">
    <property type="entry name" value="BCTRLSENSOR"/>
</dbReference>
<keyword evidence="6" id="KW-0808">Transferase</keyword>
<dbReference type="Gene3D" id="3.30.450.20">
    <property type="entry name" value="PAS domain"/>
    <property type="match status" value="1"/>
</dbReference>
<feature type="transmembrane region" description="Helical" evidence="14">
    <location>
        <begin position="438"/>
        <end position="457"/>
    </location>
</feature>
<dbReference type="PANTHER" id="PTHR43065:SF10">
    <property type="entry name" value="PEROXIDE STRESS-ACTIVATED HISTIDINE KINASE MAK3"/>
    <property type="match status" value="1"/>
</dbReference>
<feature type="transmembrane region" description="Helical" evidence="14">
    <location>
        <begin position="200"/>
        <end position="218"/>
    </location>
</feature>
<keyword evidence="8" id="KW-0547">Nucleotide-binding</keyword>
<dbReference type="PROSITE" id="PS50112">
    <property type="entry name" value="PAS"/>
    <property type="match status" value="1"/>
</dbReference>
<dbReference type="InterPro" id="IPR013767">
    <property type="entry name" value="PAS_fold"/>
</dbReference>
<dbReference type="GO" id="GO:0005524">
    <property type="term" value="F:ATP binding"/>
    <property type="evidence" value="ECO:0007669"/>
    <property type="project" value="UniProtKB-KW"/>
</dbReference>
<keyword evidence="5" id="KW-0597">Phosphoprotein</keyword>
<dbReference type="RefSeq" id="WP_153240236.1">
    <property type="nucleotide sequence ID" value="NZ_CP036422.1"/>
</dbReference>
<feature type="transmembrane region" description="Helical" evidence="14">
    <location>
        <begin position="384"/>
        <end position="400"/>
    </location>
</feature>
<organism evidence="17 18">
    <name type="scientific">Halioglobus maricola</name>
    <dbReference type="NCBI Taxonomy" id="2601894"/>
    <lineage>
        <taxon>Bacteria</taxon>
        <taxon>Pseudomonadati</taxon>
        <taxon>Pseudomonadota</taxon>
        <taxon>Gammaproteobacteria</taxon>
        <taxon>Cellvibrionales</taxon>
        <taxon>Halieaceae</taxon>
        <taxon>Halioglobus</taxon>
    </lineage>
</organism>
<gene>
    <name evidence="17" type="ORF">EY643_16360</name>
</gene>
<reference evidence="17 18" key="1">
    <citation type="submission" date="2019-02" db="EMBL/GenBank/DDBJ databases">
        <authorList>
            <person name="Li S.-H."/>
        </authorList>
    </citation>
    <scope>NUCLEOTIDE SEQUENCE [LARGE SCALE GENOMIC DNA]</scope>
    <source>
        <strain evidence="17 18">IMCC14385</strain>
    </source>
</reference>
<dbReference type="EMBL" id="CP036422">
    <property type="protein sequence ID" value="QFU77098.1"/>
    <property type="molecule type" value="Genomic_DNA"/>
</dbReference>
<protein>
    <recommendedName>
        <fullName evidence="4">histidine kinase</fullName>
        <ecNumber evidence="4">2.7.13.3</ecNumber>
    </recommendedName>
</protein>
<dbReference type="EC" id="2.7.13.3" evidence="4"/>
<name>A0A5P9NQG1_9GAMM</name>
<evidence type="ECO:0000256" key="6">
    <source>
        <dbReference type="ARBA" id="ARBA00022679"/>
    </source>
</evidence>
<feature type="transmembrane region" description="Helical" evidence="14">
    <location>
        <begin position="285"/>
        <end position="306"/>
    </location>
</feature>
<dbReference type="AlphaFoldDB" id="A0A5P9NQG1"/>
<keyword evidence="11 14" id="KW-1133">Transmembrane helix</keyword>
<keyword evidence="7 14" id="KW-0812">Transmembrane</keyword>
<dbReference type="GO" id="GO:0016020">
    <property type="term" value="C:membrane"/>
    <property type="evidence" value="ECO:0007669"/>
    <property type="project" value="UniProtKB-SubCell"/>
</dbReference>
<feature type="domain" description="Histidine kinase" evidence="15">
    <location>
        <begin position="762"/>
        <end position="977"/>
    </location>
</feature>
<dbReference type="Pfam" id="PF02518">
    <property type="entry name" value="HATPase_c"/>
    <property type="match status" value="1"/>
</dbReference>
<dbReference type="Proteomes" id="UP000326287">
    <property type="component" value="Chromosome"/>
</dbReference>
<dbReference type="KEGG" id="halc:EY643_16360"/>
<feature type="transmembrane region" description="Helical" evidence="14">
    <location>
        <begin position="247"/>
        <end position="265"/>
    </location>
</feature>
<sequence>MSFSLTQILLLVACYLSVLFAIAHLAEREIIPRAISSHPLTYVLSLGVFAGAMASNAVIDVAYRYGYNFLLYYCGIGLVFLLGALILIPVLRLSRVYQLASLADMLAFRFRSPRVGAAITITMCIALLPLLALQIQAIGDSVHYLSGHNISETHSDVHHDSVALVVCLVIIVFAILFGTGHASSRKRNTGLVTAMAFESLVKLAALIGLMIAVVYQVFEGPEHMAQWLRDYPPVRQQLTTQLSFENAHTLLLVFFAGAVCMPHIFHMMFAENAESEHLHAASWGIPLYLMLLSLPILPLAWAGMVLEHPMPMAYSGLAVGQHLNSPLVSVMAFVATLSAASATIVVTTLALANMCLNHLVLPSGLLRLAEETDIYRPLRHIRRLLIAVLILSGYAFYFTLADSQSLTALALVAFAGTLQFLPGVIATPHWPRANRRGLLAGLTGGLATWFTLIMLPATQGQAQLLGYLFSSLAADQLSIWAMATMLSLGVNVALFALVSLTSESTPDERIAAEICSMDELSRPTRQILPLTSAAQFAEQLAPALGHTAAAGEVERALDELRFQPDESRPYALRRLRRRIEANLSGLLGPAIAHSIIERAIPFRDSGTEDINLIERNLDSGQVQFTGLAADLDNLRRRYRETLEQLPIGVCSMGTDGEMLMWNDAMEAITGVAASEVQGSLLSTLPAPWQQLLADFQQSKDNAVLKTDVTTDPAEPSWVSLHKSGAAGGDTIILVEDITAYELLEAELLHNERLASIGRLAAGVAHEIGNPVTGIACLAQNLEYADDPEEIALTAQDILKQTGRVTKIVESLVNFSHAGSNSESIELGPCNLADCIDEAIHLLTLDRDAQLVTYSNHCDRELVVLGDSQRLLQVFVNLIGNARDACDDRGHVQIQAYPKDDVVLVDVDDNGSGIPVELQHQVFEPFFTTKDPGSGTGLGLALVYSIMDDMGGSVQLTSPLQEGPRPGTRFTLTLATSSYGIEFEV</sequence>
<dbReference type="PROSITE" id="PS50283">
    <property type="entry name" value="NA_SOLUT_SYMP_3"/>
    <property type="match status" value="1"/>
</dbReference>
<proteinExistence type="inferred from homology"/>
<dbReference type="SMART" id="SM00388">
    <property type="entry name" value="HisKA"/>
    <property type="match status" value="1"/>
</dbReference>
<keyword evidence="13 14" id="KW-0472">Membrane</keyword>
<dbReference type="GO" id="GO:0000155">
    <property type="term" value="F:phosphorelay sensor kinase activity"/>
    <property type="evidence" value="ECO:0007669"/>
    <property type="project" value="InterPro"/>
</dbReference>
<dbReference type="SUPFAM" id="SSF55874">
    <property type="entry name" value="ATPase domain of HSP90 chaperone/DNA topoisomerase II/histidine kinase"/>
    <property type="match status" value="1"/>
</dbReference>
<evidence type="ECO:0000256" key="3">
    <source>
        <dbReference type="ARBA" id="ARBA00006434"/>
    </source>
</evidence>
<dbReference type="Pfam" id="PF00512">
    <property type="entry name" value="HisKA"/>
    <property type="match status" value="1"/>
</dbReference>